<dbReference type="GO" id="GO:0005829">
    <property type="term" value="C:cytosol"/>
    <property type="evidence" value="ECO:0007669"/>
    <property type="project" value="TreeGrafter"/>
</dbReference>
<dbReference type="AlphaFoldDB" id="A0A6J5YF73"/>
<evidence type="ECO:0000256" key="1">
    <source>
        <dbReference type="ARBA" id="ARBA00022490"/>
    </source>
</evidence>
<dbReference type="NCBIfam" id="NF003843">
    <property type="entry name" value="PRK05422.1"/>
    <property type="match status" value="1"/>
</dbReference>
<dbReference type="InterPro" id="IPR000037">
    <property type="entry name" value="SsrA-bd_prot"/>
</dbReference>
<evidence type="ECO:0000256" key="3">
    <source>
        <dbReference type="SAM" id="MobiDB-lite"/>
    </source>
</evidence>
<dbReference type="PANTHER" id="PTHR30308">
    <property type="entry name" value="TMRNA-BINDING COMPONENT OF TRANS-TRANSLATION TAGGING COMPLEX"/>
    <property type="match status" value="1"/>
</dbReference>
<evidence type="ECO:0000313" key="5">
    <source>
        <dbReference type="EMBL" id="CAB4941176.1"/>
    </source>
</evidence>
<evidence type="ECO:0000313" key="4">
    <source>
        <dbReference type="EMBL" id="CAB4323097.1"/>
    </source>
</evidence>
<name>A0A6J5YF73_9ZZZZ</name>
<evidence type="ECO:0000256" key="2">
    <source>
        <dbReference type="ARBA" id="ARBA00022884"/>
    </source>
</evidence>
<dbReference type="PANTHER" id="PTHR30308:SF2">
    <property type="entry name" value="SSRA-BINDING PROTEIN"/>
    <property type="match status" value="1"/>
</dbReference>
<dbReference type="PROSITE" id="PS01317">
    <property type="entry name" value="SSRP"/>
    <property type="match status" value="1"/>
</dbReference>
<dbReference type="EMBL" id="CAEMXZ010000027">
    <property type="protein sequence ID" value="CAB4323097.1"/>
    <property type="molecule type" value="Genomic_DNA"/>
</dbReference>
<reference evidence="4" key="1">
    <citation type="submission" date="2020-05" db="EMBL/GenBank/DDBJ databases">
        <authorList>
            <person name="Chiriac C."/>
            <person name="Salcher M."/>
            <person name="Ghai R."/>
            <person name="Kavagutti S V."/>
        </authorList>
    </citation>
    <scope>NUCLEOTIDE SEQUENCE</scope>
</reference>
<accession>A0A6J5YF73</accession>
<dbReference type="EMBL" id="CAFBNC010000065">
    <property type="protein sequence ID" value="CAB4941176.1"/>
    <property type="molecule type" value="Genomic_DNA"/>
</dbReference>
<dbReference type="GO" id="GO:0070930">
    <property type="term" value="P:trans-translation-dependent protein tagging"/>
    <property type="evidence" value="ECO:0007669"/>
    <property type="project" value="TreeGrafter"/>
</dbReference>
<protein>
    <submittedName>
        <fullName evidence="4">Unannotated protein</fullName>
    </submittedName>
</protein>
<dbReference type="SUPFAM" id="SSF74982">
    <property type="entry name" value="Small protein B (SmpB)"/>
    <property type="match status" value="1"/>
</dbReference>
<sequence>MASGNDNAGMKVVATNRSARHDYDILDTVECGVMLRGSEVKSLRDAQVQIKESHARFEGGEAWLIGMHIAPHSSTGAHDLPEPDRKRKLLMHREQIDRWRMRVDLERLQLVPLSIYFKDGKAKIELGLARGRSKGDKRHAIAERDAMREAQQAMGRARKRGED</sequence>
<dbReference type="CDD" id="cd09294">
    <property type="entry name" value="SmpB"/>
    <property type="match status" value="1"/>
</dbReference>
<dbReference type="Gene3D" id="2.40.280.10">
    <property type="match status" value="1"/>
</dbReference>
<dbReference type="Pfam" id="PF01668">
    <property type="entry name" value="SmpB"/>
    <property type="match status" value="1"/>
</dbReference>
<proteinExistence type="inferred from homology"/>
<gene>
    <name evidence="4" type="ORF">UFOPK1392_00843</name>
    <name evidence="5" type="ORF">UFOPK3733_01304</name>
</gene>
<dbReference type="HAMAP" id="MF_00023">
    <property type="entry name" value="SmpB"/>
    <property type="match status" value="1"/>
</dbReference>
<feature type="region of interest" description="Disordered" evidence="3">
    <location>
        <begin position="133"/>
        <end position="163"/>
    </location>
</feature>
<keyword evidence="2" id="KW-0694">RNA-binding</keyword>
<dbReference type="NCBIfam" id="TIGR00086">
    <property type="entry name" value="smpB"/>
    <property type="match status" value="1"/>
</dbReference>
<feature type="compositionally biased region" description="Basic and acidic residues" evidence="3">
    <location>
        <begin position="138"/>
        <end position="148"/>
    </location>
</feature>
<organism evidence="4">
    <name type="scientific">freshwater metagenome</name>
    <dbReference type="NCBI Taxonomy" id="449393"/>
    <lineage>
        <taxon>unclassified sequences</taxon>
        <taxon>metagenomes</taxon>
        <taxon>ecological metagenomes</taxon>
    </lineage>
</organism>
<dbReference type="InterPro" id="IPR023620">
    <property type="entry name" value="SmpB"/>
</dbReference>
<dbReference type="InterPro" id="IPR020081">
    <property type="entry name" value="SsrA-bd_prot_CS"/>
</dbReference>
<keyword evidence="1" id="KW-0963">Cytoplasm</keyword>
<dbReference type="GO" id="GO:0003723">
    <property type="term" value="F:RNA binding"/>
    <property type="evidence" value="ECO:0007669"/>
    <property type="project" value="UniProtKB-KW"/>
</dbReference>